<dbReference type="Proteomes" id="UP001239111">
    <property type="component" value="Chromosome 4"/>
</dbReference>
<comment type="caution">
    <text evidence="1">The sequence shown here is derived from an EMBL/GenBank/DDBJ whole genome shotgun (WGS) entry which is preliminary data.</text>
</comment>
<evidence type="ECO:0000313" key="2">
    <source>
        <dbReference type="Proteomes" id="UP001239111"/>
    </source>
</evidence>
<reference evidence="1" key="1">
    <citation type="submission" date="2023-04" db="EMBL/GenBank/DDBJ databases">
        <title>A chromosome-level genome assembly of the parasitoid wasp Eretmocerus hayati.</title>
        <authorList>
            <person name="Zhong Y."/>
            <person name="Liu S."/>
            <person name="Liu Y."/>
        </authorList>
    </citation>
    <scope>NUCLEOTIDE SEQUENCE</scope>
    <source>
        <strain evidence="1">ZJU_SS_LIU_2023</strain>
    </source>
</reference>
<sequence>MILPLRTSANHRPFDNLQRVRDFLRQDLKPNKGEECCQRINEILNNPPSVGSQRGSGNGAEGDLQNLLNNMSQQQLMQLFGGVGQIGGLGNLLGSINRPPNSSRVSTTSSTTAETSNVSSPSVISSRKPNEEYPTGSIGSVL</sequence>
<dbReference type="EMBL" id="CM056744">
    <property type="protein sequence ID" value="KAJ8666238.1"/>
    <property type="molecule type" value="Genomic_DNA"/>
</dbReference>
<proteinExistence type="predicted"/>
<protein>
    <submittedName>
        <fullName evidence="1">Uncharacterized protein</fullName>
    </submittedName>
</protein>
<evidence type="ECO:0000313" key="1">
    <source>
        <dbReference type="EMBL" id="KAJ8666238.1"/>
    </source>
</evidence>
<gene>
    <name evidence="1" type="ORF">QAD02_007900</name>
</gene>
<name>A0ACC2N5K2_9HYME</name>
<accession>A0ACC2N5K2</accession>
<organism evidence="1 2">
    <name type="scientific">Eretmocerus hayati</name>
    <dbReference type="NCBI Taxonomy" id="131215"/>
    <lineage>
        <taxon>Eukaryota</taxon>
        <taxon>Metazoa</taxon>
        <taxon>Ecdysozoa</taxon>
        <taxon>Arthropoda</taxon>
        <taxon>Hexapoda</taxon>
        <taxon>Insecta</taxon>
        <taxon>Pterygota</taxon>
        <taxon>Neoptera</taxon>
        <taxon>Endopterygota</taxon>
        <taxon>Hymenoptera</taxon>
        <taxon>Apocrita</taxon>
        <taxon>Proctotrupomorpha</taxon>
        <taxon>Chalcidoidea</taxon>
        <taxon>Aphelinidae</taxon>
        <taxon>Aphelininae</taxon>
        <taxon>Eretmocerus</taxon>
    </lineage>
</organism>
<keyword evidence="2" id="KW-1185">Reference proteome</keyword>